<sequence length="125" mass="12930">MSARSPSRARTLLLAVAVASTGSKKRAIRSETEASRDPVLAARHGGSATCTVRSHEPCRRPGTAGHITTLRSSCSTEPGGGGGLARRLGTQERIPTDMPAELTKLQSCAAVPSIAVRPAQPCSRG</sequence>
<dbReference type="EMBL" id="CM009755">
    <property type="protein sequence ID" value="PUZ48977.1"/>
    <property type="molecule type" value="Genomic_DNA"/>
</dbReference>
<keyword evidence="2" id="KW-1185">Reference proteome</keyword>
<organism evidence="1 2">
    <name type="scientific">Panicum hallii var. hallii</name>
    <dbReference type="NCBI Taxonomy" id="1504633"/>
    <lineage>
        <taxon>Eukaryota</taxon>
        <taxon>Viridiplantae</taxon>
        <taxon>Streptophyta</taxon>
        <taxon>Embryophyta</taxon>
        <taxon>Tracheophyta</taxon>
        <taxon>Spermatophyta</taxon>
        <taxon>Magnoliopsida</taxon>
        <taxon>Liliopsida</taxon>
        <taxon>Poales</taxon>
        <taxon>Poaceae</taxon>
        <taxon>PACMAD clade</taxon>
        <taxon>Panicoideae</taxon>
        <taxon>Panicodae</taxon>
        <taxon>Paniceae</taxon>
        <taxon>Panicinae</taxon>
        <taxon>Panicum</taxon>
        <taxon>Panicum sect. Panicum</taxon>
    </lineage>
</organism>
<evidence type="ECO:0000313" key="2">
    <source>
        <dbReference type="Proteomes" id="UP000244336"/>
    </source>
</evidence>
<dbReference type="Proteomes" id="UP000244336">
    <property type="component" value="Chromosome 7"/>
</dbReference>
<evidence type="ECO:0000313" key="1">
    <source>
        <dbReference type="EMBL" id="PUZ48977.1"/>
    </source>
</evidence>
<dbReference type="AlphaFoldDB" id="A0A2T7D050"/>
<reference evidence="1 2" key="1">
    <citation type="submission" date="2018-04" db="EMBL/GenBank/DDBJ databases">
        <title>WGS assembly of Panicum hallii var. hallii HAL2.</title>
        <authorList>
            <person name="Lovell J."/>
            <person name="Jenkins J."/>
            <person name="Lowry D."/>
            <person name="Mamidi S."/>
            <person name="Sreedasyam A."/>
            <person name="Weng X."/>
            <person name="Barry K."/>
            <person name="Bonette J."/>
            <person name="Campitelli B."/>
            <person name="Daum C."/>
            <person name="Gordon S."/>
            <person name="Gould B."/>
            <person name="Lipzen A."/>
            <person name="MacQueen A."/>
            <person name="Palacio-Mejia J."/>
            <person name="Plott C."/>
            <person name="Shakirov E."/>
            <person name="Shu S."/>
            <person name="Yoshinaga Y."/>
            <person name="Zane M."/>
            <person name="Rokhsar D."/>
            <person name="Grimwood J."/>
            <person name="Schmutz J."/>
            <person name="Juenger T."/>
        </authorList>
    </citation>
    <scope>NUCLEOTIDE SEQUENCE [LARGE SCALE GENOMIC DNA]</scope>
    <source>
        <strain evidence="2">cv. HAL2</strain>
    </source>
</reference>
<dbReference type="Gramene" id="PUZ48977">
    <property type="protein sequence ID" value="PUZ48977"/>
    <property type="gene ID" value="GQ55_7G288800"/>
</dbReference>
<accession>A0A2T7D050</accession>
<name>A0A2T7D050_9POAL</name>
<proteinExistence type="predicted"/>
<protein>
    <submittedName>
        <fullName evidence="1">Uncharacterized protein</fullName>
    </submittedName>
</protein>
<gene>
    <name evidence="1" type="ORF">GQ55_7G288800</name>
</gene>